<dbReference type="Proteomes" id="UP000198356">
    <property type="component" value="Unassembled WGS sequence"/>
</dbReference>
<dbReference type="Pfam" id="PF11533">
    <property type="entry name" value="AtzH-like"/>
    <property type="match status" value="1"/>
</dbReference>
<keyword evidence="2" id="KW-1185">Reference proteome</keyword>
<dbReference type="OrthoDB" id="9791198at2"/>
<organism evidence="1 2">
    <name type="scientific">Granulicella rosea</name>
    <dbReference type="NCBI Taxonomy" id="474952"/>
    <lineage>
        <taxon>Bacteria</taxon>
        <taxon>Pseudomonadati</taxon>
        <taxon>Acidobacteriota</taxon>
        <taxon>Terriglobia</taxon>
        <taxon>Terriglobales</taxon>
        <taxon>Acidobacteriaceae</taxon>
        <taxon>Granulicella</taxon>
    </lineage>
</organism>
<evidence type="ECO:0008006" key="3">
    <source>
        <dbReference type="Google" id="ProtNLM"/>
    </source>
</evidence>
<dbReference type="SUPFAM" id="SSF54427">
    <property type="entry name" value="NTF2-like"/>
    <property type="match status" value="1"/>
</dbReference>
<proteinExistence type="predicted"/>
<dbReference type="AlphaFoldDB" id="A0A239D6U9"/>
<dbReference type="RefSeq" id="WP_089406631.1">
    <property type="nucleotide sequence ID" value="NZ_FZOU01000001.1"/>
</dbReference>
<dbReference type="EMBL" id="FZOU01000001">
    <property type="protein sequence ID" value="SNS28060.1"/>
    <property type="molecule type" value="Genomic_DNA"/>
</dbReference>
<gene>
    <name evidence="1" type="ORF">SAMN05421770_101322</name>
</gene>
<protein>
    <recommendedName>
        <fullName evidence="3">DUF4440 domain-containing protein</fullName>
    </recommendedName>
</protein>
<evidence type="ECO:0000313" key="2">
    <source>
        <dbReference type="Proteomes" id="UP000198356"/>
    </source>
</evidence>
<dbReference type="Gene3D" id="3.10.450.50">
    <property type="match status" value="1"/>
</dbReference>
<dbReference type="InterPro" id="IPR024507">
    <property type="entry name" value="AtzH-like"/>
</dbReference>
<reference evidence="1 2" key="1">
    <citation type="submission" date="2017-06" db="EMBL/GenBank/DDBJ databases">
        <authorList>
            <person name="Kim H.J."/>
            <person name="Triplett B.A."/>
        </authorList>
    </citation>
    <scope>NUCLEOTIDE SEQUENCE [LARGE SCALE GENOMIC DNA]</scope>
    <source>
        <strain evidence="1 2">DSM 18704</strain>
    </source>
</reference>
<accession>A0A239D6U9</accession>
<evidence type="ECO:0000313" key="1">
    <source>
        <dbReference type="EMBL" id="SNS28060.1"/>
    </source>
</evidence>
<dbReference type="NCBIfam" id="NF033625">
    <property type="entry name" value="HpxZ"/>
    <property type="match status" value="1"/>
</dbReference>
<name>A0A239D6U9_9BACT</name>
<sequence length="129" mass="14664">MIVNDPETLAELQALYPEYERALVENDVPTLTRMFWASPLAIRLGAGENLYGVDEIEAFRRSRPAVNLARRIVRLEIVSFGKDYGSITLEFERDTPAGIVRGRQSQVWVRLEEGWRIVSAHVSVLPIKP</sequence>
<dbReference type="InterPro" id="IPR032710">
    <property type="entry name" value="NTF2-like_dom_sf"/>
</dbReference>